<feature type="chain" id="PRO_5021722769" description="Cutinase" evidence="16">
    <location>
        <begin position="16"/>
        <end position="250"/>
    </location>
</feature>
<feature type="region of interest" description="Disordered" evidence="15">
    <location>
        <begin position="21"/>
        <end position="48"/>
    </location>
</feature>
<dbReference type="GO" id="GO:0050525">
    <property type="term" value="F:cutinase activity"/>
    <property type="evidence" value="ECO:0007669"/>
    <property type="project" value="UniProtKB-UniRule"/>
</dbReference>
<reference evidence="17 18" key="1">
    <citation type="submission" date="2019-07" db="EMBL/GenBank/DDBJ databases">
        <title>Finished genome of Venturia effusa.</title>
        <authorList>
            <person name="Young C.A."/>
            <person name="Cox M.P."/>
            <person name="Ganley A.R.D."/>
            <person name="David W.J."/>
        </authorList>
    </citation>
    <scope>NUCLEOTIDE SEQUENCE [LARGE SCALE GENOMIC DNA]</scope>
    <source>
        <strain evidence="18">albino</strain>
    </source>
</reference>
<dbReference type="OrthoDB" id="3225429at2759"/>
<evidence type="ECO:0000256" key="12">
    <source>
        <dbReference type="PIRSR" id="PIRSR611150-1"/>
    </source>
</evidence>
<evidence type="ECO:0000256" key="9">
    <source>
        <dbReference type="ARBA" id="ARBA00034045"/>
    </source>
</evidence>
<proteinExistence type="inferred from homology"/>
<dbReference type="AlphaFoldDB" id="A0A517L9R5"/>
<evidence type="ECO:0000313" key="17">
    <source>
        <dbReference type="EMBL" id="QDS72374.1"/>
    </source>
</evidence>
<feature type="signal peptide" evidence="16">
    <location>
        <begin position="1"/>
        <end position="15"/>
    </location>
</feature>
<keyword evidence="7 14" id="KW-0378">Hydrolase</keyword>
<evidence type="ECO:0000256" key="2">
    <source>
        <dbReference type="ARBA" id="ARBA00007534"/>
    </source>
</evidence>
<dbReference type="PROSITE" id="PS00155">
    <property type="entry name" value="CUTINASE_1"/>
    <property type="match status" value="1"/>
</dbReference>
<dbReference type="SUPFAM" id="SSF53474">
    <property type="entry name" value="alpha/beta-Hydrolases"/>
    <property type="match status" value="1"/>
</dbReference>
<comment type="subcellular location">
    <subcellularLocation>
        <location evidence="1 14">Secreted</location>
    </subcellularLocation>
</comment>
<dbReference type="Pfam" id="PF01083">
    <property type="entry name" value="Cutinase"/>
    <property type="match status" value="1"/>
</dbReference>
<evidence type="ECO:0000256" key="6">
    <source>
        <dbReference type="ARBA" id="ARBA00022729"/>
    </source>
</evidence>
<feature type="disulfide bond" evidence="13">
    <location>
        <begin position="197"/>
        <end position="204"/>
    </location>
</feature>
<evidence type="ECO:0000256" key="1">
    <source>
        <dbReference type="ARBA" id="ARBA00004613"/>
    </source>
</evidence>
<keyword evidence="5 14" id="KW-0964">Secreted</keyword>
<feature type="active site" evidence="12">
    <location>
        <position position="201"/>
    </location>
</feature>
<organism evidence="17 18">
    <name type="scientific">Venturia effusa</name>
    <dbReference type="NCBI Taxonomy" id="50376"/>
    <lineage>
        <taxon>Eukaryota</taxon>
        <taxon>Fungi</taxon>
        <taxon>Dikarya</taxon>
        <taxon>Ascomycota</taxon>
        <taxon>Pezizomycotina</taxon>
        <taxon>Dothideomycetes</taxon>
        <taxon>Pleosporomycetidae</taxon>
        <taxon>Venturiales</taxon>
        <taxon>Venturiaceae</taxon>
        <taxon>Venturia</taxon>
    </lineage>
</organism>
<comment type="similarity">
    <text evidence="2 14">Belongs to the cutinase family.</text>
</comment>
<evidence type="ECO:0000256" key="14">
    <source>
        <dbReference type="RuleBase" id="RU361263"/>
    </source>
</evidence>
<evidence type="ECO:0000256" key="11">
    <source>
        <dbReference type="ARBA" id="ARBA00074522"/>
    </source>
</evidence>
<evidence type="ECO:0000313" key="18">
    <source>
        <dbReference type="Proteomes" id="UP000316270"/>
    </source>
</evidence>
<keyword evidence="18" id="KW-1185">Reference proteome</keyword>
<dbReference type="EC" id="3.1.1.74" evidence="3 14"/>
<keyword evidence="4 14" id="KW-0719">Serine esterase</keyword>
<evidence type="ECO:0000256" key="7">
    <source>
        <dbReference type="ARBA" id="ARBA00022801"/>
    </source>
</evidence>
<dbReference type="PANTHER" id="PTHR48250:SF3">
    <property type="entry name" value="CUTINASE 1-RELATED"/>
    <property type="match status" value="1"/>
</dbReference>
<dbReference type="Proteomes" id="UP000316270">
    <property type="component" value="Chromosome 7"/>
</dbReference>
<dbReference type="InterPro" id="IPR000675">
    <property type="entry name" value="Cutinase/axe"/>
</dbReference>
<keyword evidence="8 13" id="KW-1015">Disulfide bond</keyword>
<protein>
    <recommendedName>
        <fullName evidence="11 14">Cutinase</fullName>
        <ecNumber evidence="3 14">3.1.1.74</ecNumber>
    </recommendedName>
</protein>
<feature type="disulfide bond" evidence="13">
    <location>
        <begin position="57"/>
        <end position="135"/>
    </location>
</feature>
<name>A0A517L9R5_9PEZI</name>
<evidence type="ECO:0000256" key="8">
    <source>
        <dbReference type="ARBA" id="ARBA00023157"/>
    </source>
</evidence>
<evidence type="ECO:0000256" key="5">
    <source>
        <dbReference type="ARBA" id="ARBA00022525"/>
    </source>
</evidence>
<dbReference type="GO" id="GO:0005576">
    <property type="term" value="C:extracellular region"/>
    <property type="evidence" value="ECO:0007669"/>
    <property type="project" value="UniProtKB-SubCell"/>
</dbReference>
<gene>
    <name evidence="17" type="ORF">FKW77_008370</name>
</gene>
<dbReference type="InterPro" id="IPR011150">
    <property type="entry name" value="Cutinase_monf"/>
</dbReference>
<evidence type="ECO:0000256" key="3">
    <source>
        <dbReference type="ARBA" id="ARBA00013095"/>
    </source>
</evidence>
<dbReference type="InterPro" id="IPR043580">
    <property type="entry name" value="CUTINASE_1"/>
</dbReference>
<feature type="active site" description="Nucleophile" evidence="12">
    <location>
        <position position="146"/>
    </location>
</feature>
<evidence type="ECO:0000256" key="15">
    <source>
        <dbReference type="SAM" id="MobiDB-lite"/>
    </source>
</evidence>
<dbReference type="PANTHER" id="PTHR48250">
    <property type="entry name" value="CUTINASE 2-RELATED"/>
    <property type="match status" value="1"/>
</dbReference>
<dbReference type="SMART" id="SM01110">
    <property type="entry name" value="Cutinase"/>
    <property type="match status" value="1"/>
</dbReference>
<keyword evidence="6 16" id="KW-0732">Signal</keyword>
<dbReference type="PRINTS" id="PR00129">
    <property type="entry name" value="CUTINASE"/>
</dbReference>
<comment type="function">
    <text evidence="10">Catalyzes the hydrolysis of complex carboxylic polyesters found in the cell wall of plants. Degrades cutin, a macromolecule that forms the structure of the plant cuticle. Allows pathogenic fungi to penetrate through the cuticular barrier into the host plant during the initial stage of fungal infection.</text>
</comment>
<dbReference type="GO" id="GO:0016052">
    <property type="term" value="P:carbohydrate catabolic process"/>
    <property type="evidence" value="ECO:0007669"/>
    <property type="project" value="TreeGrafter"/>
</dbReference>
<sequence length="250" mass="25488">MRASALLVFASVVAAIPQSKGTGGAGTGAVPPAKGGNGANKPGTGAQVSNDLQEKECKDIIFIMARASTEPGNMGGTMGPQICKGLQQAYPDRVACQGVGAPYSAGLMDNVQPKGTTTAAIGEATKMFKLADSKCPKSVIVFGGYSQGTAVMHSAVSALPAPLKTKVLAGVLFGDTRNKQDKGQVPNYPKDQVMIFCDQGDGVCGGALRVTSAHMVYIRNGDGPKAVAFLKGKLDGGLAAGGKGERVRIF</sequence>
<feature type="active site" description="Proton donor/acceptor" evidence="12">
    <location>
        <position position="214"/>
    </location>
</feature>
<dbReference type="InterPro" id="IPR029058">
    <property type="entry name" value="AB_hydrolase_fold"/>
</dbReference>
<dbReference type="Gene3D" id="3.40.50.1820">
    <property type="entry name" value="alpha/beta hydrolase"/>
    <property type="match status" value="1"/>
</dbReference>
<evidence type="ECO:0000256" key="10">
    <source>
        <dbReference type="ARBA" id="ARBA00057514"/>
    </source>
</evidence>
<evidence type="ECO:0000256" key="13">
    <source>
        <dbReference type="PIRSR" id="PIRSR611150-2"/>
    </source>
</evidence>
<dbReference type="EMBL" id="CP042191">
    <property type="protein sequence ID" value="QDS72374.1"/>
    <property type="molecule type" value="Genomic_DNA"/>
</dbReference>
<evidence type="ECO:0000256" key="16">
    <source>
        <dbReference type="SAM" id="SignalP"/>
    </source>
</evidence>
<comment type="catalytic activity">
    <reaction evidence="9 14">
        <text>cutin + H2O = cutin monomers.</text>
        <dbReference type="EC" id="3.1.1.74"/>
    </reaction>
</comment>
<dbReference type="FunFam" id="3.40.50.1820:FF:000235">
    <property type="entry name" value="Cutinase 1"/>
    <property type="match status" value="1"/>
</dbReference>
<accession>A0A517L9R5</accession>
<evidence type="ECO:0000256" key="4">
    <source>
        <dbReference type="ARBA" id="ARBA00022487"/>
    </source>
</evidence>